<keyword evidence="3" id="KW-1185">Reference proteome</keyword>
<dbReference type="OrthoDB" id="459822at2"/>
<evidence type="ECO:0000259" key="1">
    <source>
        <dbReference type="Pfam" id="PF05685"/>
    </source>
</evidence>
<dbReference type="Gene3D" id="3.90.1570.10">
    <property type="entry name" value="tt1808, chain A"/>
    <property type="match status" value="1"/>
</dbReference>
<dbReference type="InterPro" id="IPR011335">
    <property type="entry name" value="Restrct_endonuc-II-like"/>
</dbReference>
<reference evidence="2 3" key="2">
    <citation type="submission" date="2018-03" db="EMBL/GenBank/DDBJ databases">
        <authorList>
            <person name="Keele B.F."/>
        </authorList>
    </citation>
    <scope>NUCLEOTIDE SEQUENCE [LARGE SCALE GENOMIC DNA]</scope>
    <source>
        <strain evidence="2 3">CCALA 016</strain>
    </source>
</reference>
<proteinExistence type="predicted"/>
<dbReference type="SUPFAM" id="SSF52980">
    <property type="entry name" value="Restriction endonuclease-like"/>
    <property type="match status" value="1"/>
</dbReference>
<dbReference type="PANTHER" id="PTHR47152:SF4">
    <property type="entry name" value="SLR0445 PROTEIN"/>
    <property type="match status" value="1"/>
</dbReference>
<sequence>MNQLQTEIINNVWIAGTWQEYITIIAQPQYEEKGKSYYFNGHYRLQMTPIGSDHSCDHSVVITAVNFFNATNKIKSTCRDNCTYRKAGVIEVQPDISYHLGENAEAIPYGTGIVDLNIYPVPDFVIEIGSTSFKDDITKKCLMYEQLKVKEYWVIDVKKADIIAFKLETDNTQRINQSLVLPNLSISLLKELLQKTRQMNQSQAIAWFITQIQQ</sequence>
<comment type="caution">
    <text evidence="2">The sequence shown here is derived from an EMBL/GenBank/DDBJ whole genome shotgun (WGS) entry which is preliminary data.</text>
</comment>
<feature type="domain" description="Putative restriction endonuclease" evidence="1">
    <location>
        <begin position="25"/>
        <end position="177"/>
    </location>
</feature>
<evidence type="ECO:0000313" key="2">
    <source>
        <dbReference type="EMBL" id="PSF31158.1"/>
    </source>
</evidence>
<dbReference type="InterPro" id="IPR008538">
    <property type="entry name" value="Uma2"/>
</dbReference>
<protein>
    <recommendedName>
        <fullName evidence="1">Putative restriction endonuclease domain-containing protein</fullName>
    </recommendedName>
</protein>
<dbReference type="PANTHER" id="PTHR47152">
    <property type="entry name" value="SLR2084 PROTEIN-RELATED"/>
    <property type="match status" value="1"/>
</dbReference>
<gene>
    <name evidence="2" type="ORF">C7H19_23140</name>
</gene>
<accession>A0A2T1LRA3</accession>
<dbReference type="AlphaFoldDB" id="A0A2T1LRA3"/>
<dbReference type="Proteomes" id="UP000239001">
    <property type="component" value="Unassembled WGS sequence"/>
</dbReference>
<dbReference type="EMBL" id="PXOH01000048">
    <property type="protein sequence ID" value="PSF31158.1"/>
    <property type="molecule type" value="Genomic_DNA"/>
</dbReference>
<evidence type="ECO:0000313" key="3">
    <source>
        <dbReference type="Proteomes" id="UP000239001"/>
    </source>
</evidence>
<reference evidence="2 3" key="1">
    <citation type="submission" date="2018-03" db="EMBL/GenBank/DDBJ databases">
        <title>The ancient ancestry and fast evolution of plastids.</title>
        <authorList>
            <person name="Moore K.R."/>
            <person name="Magnabosco C."/>
            <person name="Momper L."/>
            <person name="Gold D.A."/>
            <person name="Bosak T."/>
            <person name="Fournier G.P."/>
        </authorList>
    </citation>
    <scope>NUCLEOTIDE SEQUENCE [LARGE SCALE GENOMIC DNA]</scope>
    <source>
        <strain evidence="2 3">CCALA 016</strain>
    </source>
</reference>
<name>A0A2T1LRA3_9CHRO</name>
<dbReference type="CDD" id="cd06260">
    <property type="entry name" value="DUF820-like"/>
    <property type="match status" value="1"/>
</dbReference>
<dbReference type="RefSeq" id="WP_106459278.1">
    <property type="nucleotide sequence ID" value="NZ_PXOH01000048.1"/>
</dbReference>
<organism evidence="2 3">
    <name type="scientific">Aphanothece hegewaldii CCALA 016</name>
    <dbReference type="NCBI Taxonomy" id="2107694"/>
    <lineage>
        <taxon>Bacteria</taxon>
        <taxon>Bacillati</taxon>
        <taxon>Cyanobacteriota</taxon>
        <taxon>Cyanophyceae</taxon>
        <taxon>Oscillatoriophycideae</taxon>
        <taxon>Chroococcales</taxon>
        <taxon>Aphanothecaceae</taxon>
        <taxon>Aphanothece</taxon>
    </lineage>
</organism>
<dbReference type="Pfam" id="PF05685">
    <property type="entry name" value="Uma2"/>
    <property type="match status" value="1"/>
</dbReference>
<dbReference type="InterPro" id="IPR012296">
    <property type="entry name" value="Nuclease_put_TT1808"/>
</dbReference>